<evidence type="ECO:0000313" key="3">
    <source>
        <dbReference type="Proteomes" id="UP001345963"/>
    </source>
</evidence>
<feature type="region of interest" description="Disordered" evidence="1">
    <location>
        <begin position="39"/>
        <end position="61"/>
    </location>
</feature>
<accession>A0ABU7B962</accession>
<proteinExistence type="predicted"/>
<evidence type="ECO:0000313" key="2">
    <source>
        <dbReference type="EMBL" id="MED6247131.1"/>
    </source>
</evidence>
<reference evidence="2 3" key="1">
    <citation type="submission" date="2021-07" db="EMBL/GenBank/DDBJ databases">
        <authorList>
            <person name="Palmer J.M."/>
        </authorList>
    </citation>
    <scope>NUCLEOTIDE SEQUENCE [LARGE SCALE GENOMIC DNA]</scope>
    <source>
        <strain evidence="2 3">AT_MEX2019</strain>
        <tissue evidence="2">Muscle</tissue>
    </source>
</reference>
<name>A0ABU7B962_9TELE</name>
<gene>
    <name evidence="2" type="ORF">ATANTOWER_031194</name>
</gene>
<comment type="caution">
    <text evidence="2">The sequence shown here is derived from an EMBL/GenBank/DDBJ whole genome shotgun (WGS) entry which is preliminary data.</text>
</comment>
<evidence type="ECO:0000256" key="1">
    <source>
        <dbReference type="SAM" id="MobiDB-lite"/>
    </source>
</evidence>
<dbReference type="Proteomes" id="UP001345963">
    <property type="component" value="Unassembled WGS sequence"/>
</dbReference>
<keyword evidence="3" id="KW-1185">Reference proteome</keyword>
<dbReference type="EMBL" id="JAHUTI010047985">
    <property type="protein sequence ID" value="MED6247131.1"/>
    <property type="molecule type" value="Genomic_DNA"/>
</dbReference>
<organism evidence="2 3">
    <name type="scientific">Ataeniobius toweri</name>
    <dbReference type="NCBI Taxonomy" id="208326"/>
    <lineage>
        <taxon>Eukaryota</taxon>
        <taxon>Metazoa</taxon>
        <taxon>Chordata</taxon>
        <taxon>Craniata</taxon>
        <taxon>Vertebrata</taxon>
        <taxon>Euteleostomi</taxon>
        <taxon>Actinopterygii</taxon>
        <taxon>Neopterygii</taxon>
        <taxon>Teleostei</taxon>
        <taxon>Neoteleostei</taxon>
        <taxon>Acanthomorphata</taxon>
        <taxon>Ovalentaria</taxon>
        <taxon>Atherinomorphae</taxon>
        <taxon>Cyprinodontiformes</taxon>
        <taxon>Goodeidae</taxon>
        <taxon>Ataeniobius</taxon>
    </lineage>
</organism>
<protein>
    <submittedName>
        <fullName evidence="2">Uncharacterized protein</fullName>
    </submittedName>
</protein>
<sequence length="77" mass="8827">MSYYRVYKLLACPICDKEELVRLDKHLIDTHDILSFKTAPEHPVGEGNRCSASSSSPQEYKGSRLSALQRWSVSQLW</sequence>